<dbReference type="InterPro" id="IPR029058">
    <property type="entry name" value="AB_hydrolase_fold"/>
</dbReference>
<dbReference type="RefSeq" id="WP_208633764.1">
    <property type="nucleotide sequence ID" value="NZ_CP059319.1"/>
</dbReference>
<accession>A0A975D5E4</accession>
<dbReference type="SUPFAM" id="SSF53474">
    <property type="entry name" value="alpha/beta-Hydrolases"/>
    <property type="match status" value="1"/>
</dbReference>
<reference evidence="1" key="1">
    <citation type="submission" date="2020-07" db="EMBL/GenBank/DDBJ databases">
        <authorList>
            <person name="Camacho E."/>
        </authorList>
    </citation>
    <scope>NUCLEOTIDE SEQUENCE</scope>
    <source>
        <strain evidence="1">MPO218</strain>
    </source>
</reference>
<dbReference type="Proteomes" id="UP000664914">
    <property type="component" value="Chromosome"/>
</dbReference>
<reference evidence="1" key="2">
    <citation type="submission" date="2021-04" db="EMBL/GenBank/DDBJ databases">
        <title>Isolation and genomic analysis of the ibuprofen-degrading bacterium Sphingomonas strain MPO218.</title>
        <authorList>
            <person name="Aulestia M."/>
            <person name="Flores A."/>
            <person name="Mangas E.L."/>
            <person name="Perez-Pulido A.J."/>
            <person name="Santero E."/>
            <person name="Camacho E.M."/>
        </authorList>
    </citation>
    <scope>NUCLEOTIDE SEQUENCE</scope>
    <source>
        <strain evidence="1">MPO218</strain>
    </source>
</reference>
<organism evidence="1 2">
    <name type="scientific">Rhizorhabdus wittichii</name>
    <dbReference type="NCBI Taxonomy" id="160791"/>
    <lineage>
        <taxon>Bacteria</taxon>
        <taxon>Pseudomonadati</taxon>
        <taxon>Pseudomonadota</taxon>
        <taxon>Alphaproteobacteria</taxon>
        <taxon>Sphingomonadales</taxon>
        <taxon>Sphingomonadaceae</taxon>
        <taxon>Rhizorhabdus</taxon>
    </lineage>
</organism>
<gene>
    <name evidence="1" type="ORF">HRJ34_07715</name>
</gene>
<protein>
    <submittedName>
        <fullName evidence="1">Alpha/beta fold hydrolase</fullName>
    </submittedName>
</protein>
<dbReference type="GO" id="GO:0016787">
    <property type="term" value="F:hydrolase activity"/>
    <property type="evidence" value="ECO:0007669"/>
    <property type="project" value="UniProtKB-KW"/>
</dbReference>
<keyword evidence="1" id="KW-0378">Hydrolase</keyword>
<evidence type="ECO:0000313" key="2">
    <source>
        <dbReference type="Proteomes" id="UP000664914"/>
    </source>
</evidence>
<dbReference type="EMBL" id="CP059319">
    <property type="protein sequence ID" value="QTH23377.1"/>
    <property type="molecule type" value="Genomic_DNA"/>
</dbReference>
<dbReference type="AlphaFoldDB" id="A0A975D5E4"/>
<dbReference type="Gene3D" id="3.40.50.1820">
    <property type="entry name" value="alpha/beta hydrolase"/>
    <property type="match status" value="2"/>
</dbReference>
<sequence>MAEPVRYSRTPFLIVHREKQVRKDVYGAIDDAIVLQGQHIRGENPSDTALIVMHPVGAPAWLPVFAQLARAGHHIVACGTRYWSGDAPLEMENAVLDLGACVRDAKERLGYKNVVLLGWSGGGSLMAGYQAEAEKPVIQLSASGEETPLAGAKLIPGDAIMLVASHRSRHQLLTGQLDPSVLDEIDPEKRDPALDIYDPANPAQPPFAADYLARYRAAQIARNRKISEWARDRLAALKARGREHDEYCFVVHRTMADPRWIDPTVDPNQRKPNWTYLGDPRVVNDSASALARFNSLRGWLSQWSYDHAQFDSVVSGPRISVPGMVMTAGADDACPPEHTDKMFDAMGSQDKVKITIDHANHYFSGEDGKSHLSEAVGIISRWLADRGFANDAVLAGIGADA</sequence>
<evidence type="ECO:0000313" key="1">
    <source>
        <dbReference type="EMBL" id="QTH23377.1"/>
    </source>
</evidence>
<name>A0A975D5E4_9SPHN</name>
<proteinExistence type="predicted"/>